<dbReference type="InterPro" id="IPR036116">
    <property type="entry name" value="FN3_sf"/>
</dbReference>
<name>A0A0B6ZL97_9EUPU</name>
<protein>
    <recommendedName>
        <fullName evidence="2">Fibronectin type-III domain-containing protein</fullName>
    </recommendedName>
</protein>
<accession>A0A0B6ZL97</accession>
<dbReference type="AlphaFoldDB" id="A0A0B6ZL97"/>
<evidence type="ECO:0000313" key="1">
    <source>
        <dbReference type="EMBL" id="CEK68490.1"/>
    </source>
</evidence>
<dbReference type="EMBL" id="HACG01021625">
    <property type="protein sequence ID" value="CEK68490.1"/>
    <property type="molecule type" value="Transcribed_RNA"/>
</dbReference>
<feature type="non-terminal residue" evidence="1">
    <location>
        <position position="1"/>
    </location>
</feature>
<feature type="non-terminal residue" evidence="1">
    <location>
        <position position="83"/>
    </location>
</feature>
<sequence>DSDRATLKDLQPDSQYRIFIRAKTAKGLGREYYIDVKTISIVSFMALPVVKNVSPGEHDANVTWEITSSEKGSRHGQSYHIEY</sequence>
<gene>
    <name evidence="1" type="primary">ORF66502</name>
</gene>
<dbReference type="InterPro" id="IPR003961">
    <property type="entry name" value="FN3_dom"/>
</dbReference>
<evidence type="ECO:0008006" key="2">
    <source>
        <dbReference type="Google" id="ProtNLM"/>
    </source>
</evidence>
<reference evidence="1" key="1">
    <citation type="submission" date="2014-12" db="EMBL/GenBank/DDBJ databases">
        <title>Insight into the proteome of Arion vulgaris.</title>
        <authorList>
            <person name="Aradska J."/>
            <person name="Bulat T."/>
            <person name="Smidak R."/>
            <person name="Sarate P."/>
            <person name="Gangsoo J."/>
            <person name="Sialana F."/>
            <person name="Bilban M."/>
            <person name="Lubec G."/>
        </authorList>
    </citation>
    <scope>NUCLEOTIDE SEQUENCE</scope>
    <source>
        <tissue evidence="1">Skin</tissue>
    </source>
</reference>
<dbReference type="SUPFAM" id="SSF49265">
    <property type="entry name" value="Fibronectin type III"/>
    <property type="match status" value="1"/>
</dbReference>
<proteinExistence type="predicted"/>
<organism evidence="1">
    <name type="scientific">Arion vulgaris</name>
    <dbReference type="NCBI Taxonomy" id="1028688"/>
    <lineage>
        <taxon>Eukaryota</taxon>
        <taxon>Metazoa</taxon>
        <taxon>Spiralia</taxon>
        <taxon>Lophotrochozoa</taxon>
        <taxon>Mollusca</taxon>
        <taxon>Gastropoda</taxon>
        <taxon>Heterobranchia</taxon>
        <taxon>Euthyneura</taxon>
        <taxon>Panpulmonata</taxon>
        <taxon>Eupulmonata</taxon>
        <taxon>Stylommatophora</taxon>
        <taxon>Helicina</taxon>
        <taxon>Arionoidea</taxon>
        <taxon>Arionidae</taxon>
        <taxon>Arion</taxon>
    </lineage>
</organism>
<dbReference type="CDD" id="cd00063">
    <property type="entry name" value="FN3"/>
    <property type="match status" value="1"/>
</dbReference>